<comment type="caution">
    <text evidence="2">The sequence shown here is derived from an EMBL/GenBank/DDBJ whole genome shotgun (WGS) entry which is preliminary data.</text>
</comment>
<protein>
    <recommendedName>
        <fullName evidence="4">Secreted protein</fullName>
    </recommendedName>
</protein>
<keyword evidence="1" id="KW-0732">Signal</keyword>
<dbReference type="AlphaFoldDB" id="A0A9Q3VHX0"/>
<feature type="chain" id="PRO_5040476534" description="Secreted protein" evidence="1">
    <location>
        <begin position="24"/>
        <end position="74"/>
    </location>
</feature>
<keyword evidence="3" id="KW-1185">Reference proteome</keyword>
<evidence type="ECO:0000256" key="1">
    <source>
        <dbReference type="SAM" id="SignalP"/>
    </source>
</evidence>
<evidence type="ECO:0000313" key="2">
    <source>
        <dbReference type="EMBL" id="MCD9873798.1"/>
    </source>
</evidence>
<sequence length="74" mass="7732">MRKIIMTATLALAAVAMAVPAHADDKSTPHWTFAPGSVCGLEGAEVSALPILTDFVPVHSNNCPNGDVLDYPTI</sequence>
<gene>
    <name evidence="2" type="ORF">LJ657_08945</name>
</gene>
<organism evidence="2 3">
    <name type="scientific">Streptomyces guryensis</name>
    <dbReference type="NCBI Taxonomy" id="2886947"/>
    <lineage>
        <taxon>Bacteria</taxon>
        <taxon>Bacillati</taxon>
        <taxon>Actinomycetota</taxon>
        <taxon>Actinomycetes</taxon>
        <taxon>Kitasatosporales</taxon>
        <taxon>Streptomycetaceae</taxon>
        <taxon>Streptomyces</taxon>
    </lineage>
</organism>
<dbReference type="RefSeq" id="WP_232647856.1">
    <property type="nucleotide sequence ID" value="NZ_JAJSBI010000003.1"/>
</dbReference>
<proteinExistence type="predicted"/>
<name>A0A9Q3VHX0_9ACTN</name>
<dbReference type="EMBL" id="JAJSBI010000003">
    <property type="protein sequence ID" value="MCD9873798.1"/>
    <property type="molecule type" value="Genomic_DNA"/>
</dbReference>
<feature type="signal peptide" evidence="1">
    <location>
        <begin position="1"/>
        <end position="23"/>
    </location>
</feature>
<accession>A0A9Q3VHX0</accession>
<evidence type="ECO:0000313" key="3">
    <source>
        <dbReference type="Proteomes" id="UP001108029"/>
    </source>
</evidence>
<evidence type="ECO:0008006" key="4">
    <source>
        <dbReference type="Google" id="ProtNLM"/>
    </source>
</evidence>
<reference evidence="2" key="1">
    <citation type="submission" date="2021-12" db="EMBL/GenBank/DDBJ databases">
        <authorList>
            <person name="Lee J.-H."/>
            <person name="Kim S.-B."/>
        </authorList>
    </citation>
    <scope>NUCLEOTIDE SEQUENCE</scope>
    <source>
        <strain evidence="2">NR30</strain>
    </source>
</reference>
<dbReference type="Proteomes" id="UP001108029">
    <property type="component" value="Unassembled WGS sequence"/>
</dbReference>